<dbReference type="VEuPathDB" id="FungiDB:A1O9_11888"/>
<feature type="compositionally biased region" description="Polar residues" evidence="7">
    <location>
        <begin position="385"/>
        <end position="406"/>
    </location>
</feature>
<dbReference type="Pfam" id="PF02518">
    <property type="entry name" value="HATPase_c"/>
    <property type="match status" value="1"/>
</dbReference>
<dbReference type="GO" id="GO:0009927">
    <property type="term" value="F:histidine phosphotransfer kinase activity"/>
    <property type="evidence" value="ECO:0007669"/>
    <property type="project" value="TreeGrafter"/>
</dbReference>
<feature type="modified residue" description="4-aspartylphosphate" evidence="6">
    <location>
        <position position="816"/>
    </location>
</feature>
<dbReference type="InterPro" id="IPR011006">
    <property type="entry name" value="CheY-like_superfamily"/>
</dbReference>
<dbReference type="Pfam" id="PF00072">
    <property type="entry name" value="Response_reg"/>
    <property type="match status" value="1"/>
</dbReference>
<dbReference type="CDD" id="cd00082">
    <property type="entry name" value="HisKA"/>
    <property type="match status" value="1"/>
</dbReference>
<dbReference type="InterPro" id="IPR003661">
    <property type="entry name" value="HisK_dim/P_dom"/>
</dbReference>
<evidence type="ECO:0000256" key="1">
    <source>
        <dbReference type="ARBA" id="ARBA00000085"/>
    </source>
</evidence>
<evidence type="ECO:0000259" key="9">
    <source>
        <dbReference type="PROSITE" id="PS50110"/>
    </source>
</evidence>
<feature type="compositionally biased region" description="Polar residues" evidence="7">
    <location>
        <begin position="415"/>
        <end position="425"/>
    </location>
</feature>
<feature type="region of interest" description="Disordered" evidence="7">
    <location>
        <begin position="379"/>
        <end position="458"/>
    </location>
</feature>
<keyword evidence="3 6" id="KW-0597">Phosphoprotein</keyword>
<evidence type="ECO:0000256" key="7">
    <source>
        <dbReference type="SAM" id="MobiDB-lite"/>
    </source>
</evidence>
<feature type="domain" description="Histidine kinase" evidence="8">
    <location>
        <begin position="535"/>
        <end position="651"/>
    </location>
</feature>
<evidence type="ECO:0000259" key="8">
    <source>
        <dbReference type="PROSITE" id="PS50109"/>
    </source>
</evidence>
<dbReference type="GO" id="GO:0000155">
    <property type="term" value="F:phosphorelay sensor kinase activity"/>
    <property type="evidence" value="ECO:0007669"/>
    <property type="project" value="InterPro"/>
</dbReference>
<evidence type="ECO:0000313" key="10">
    <source>
        <dbReference type="EMBL" id="KEF51899.1"/>
    </source>
</evidence>
<dbReference type="InterPro" id="IPR005467">
    <property type="entry name" value="His_kinase_dom"/>
</dbReference>
<proteinExistence type="predicted"/>
<dbReference type="Proteomes" id="UP000027920">
    <property type="component" value="Unassembled WGS sequence"/>
</dbReference>
<feature type="domain" description="Response regulatory" evidence="9">
    <location>
        <begin position="750"/>
        <end position="897"/>
    </location>
</feature>
<dbReference type="InterPro" id="IPR036890">
    <property type="entry name" value="HATPase_C_sf"/>
</dbReference>
<comment type="catalytic activity">
    <reaction evidence="1">
        <text>ATP + protein L-histidine = ADP + protein N-phospho-L-histidine.</text>
        <dbReference type="EC" id="2.7.13.3"/>
    </reaction>
</comment>
<feature type="compositionally biased region" description="Basic and acidic residues" evidence="7">
    <location>
        <begin position="714"/>
        <end position="725"/>
    </location>
</feature>
<dbReference type="STRING" id="1182545.A0A072NVK8"/>
<dbReference type="Gene3D" id="1.10.287.130">
    <property type="match status" value="1"/>
</dbReference>
<dbReference type="PRINTS" id="PR00344">
    <property type="entry name" value="BCTRLSENSOR"/>
</dbReference>
<dbReference type="SMART" id="SM00448">
    <property type="entry name" value="REC"/>
    <property type="match status" value="1"/>
</dbReference>
<accession>A0A072NVK8</accession>
<reference evidence="10 11" key="1">
    <citation type="submission" date="2013-03" db="EMBL/GenBank/DDBJ databases">
        <title>The Genome Sequence of Exophiala aquamarina CBS 119918.</title>
        <authorList>
            <consortium name="The Broad Institute Genomics Platform"/>
            <person name="Cuomo C."/>
            <person name="de Hoog S."/>
            <person name="Gorbushina A."/>
            <person name="Walker B."/>
            <person name="Young S.K."/>
            <person name="Zeng Q."/>
            <person name="Gargeya S."/>
            <person name="Fitzgerald M."/>
            <person name="Haas B."/>
            <person name="Abouelleil A."/>
            <person name="Allen A.W."/>
            <person name="Alvarado L."/>
            <person name="Arachchi H.M."/>
            <person name="Berlin A.M."/>
            <person name="Chapman S.B."/>
            <person name="Gainer-Dewar J."/>
            <person name="Goldberg J."/>
            <person name="Griggs A."/>
            <person name="Gujja S."/>
            <person name="Hansen M."/>
            <person name="Howarth C."/>
            <person name="Imamovic A."/>
            <person name="Ireland A."/>
            <person name="Larimer J."/>
            <person name="McCowan C."/>
            <person name="Murphy C."/>
            <person name="Pearson M."/>
            <person name="Poon T.W."/>
            <person name="Priest M."/>
            <person name="Roberts A."/>
            <person name="Saif S."/>
            <person name="Shea T."/>
            <person name="Sisk P."/>
            <person name="Sykes S."/>
            <person name="Wortman J."/>
            <person name="Nusbaum C."/>
            <person name="Birren B."/>
        </authorList>
    </citation>
    <scope>NUCLEOTIDE SEQUENCE [LARGE SCALE GENOMIC DNA]</scope>
    <source>
        <strain evidence="10 11">CBS 119918</strain>
    </source>
</reference>
<dbReference type="InterPro" id="IPR003594">
    <property type="entry name" value="HATPase_dom"/>
</dbReference>
<evidence type="ECO:0000256" key="2">
    <source>
        <dbReference type="ARBA" id="ARBA00012438"/>
    </source>
</evidence>
<dbReference type="Gene3D" id="3.40.50.2300">
    <property type="match status" value="1"/>
</dbReference>
<feature type="compositionally biased region" description="Polar residues" evidence="7">
    <location>
        <begin position="653"/>
        <end position="668"/>
    </location>
</feature>
<keyword evidence="11" id="KW-1185">Reference proteome</keyword>
<feature type="compositionally biased region" description="Low complexity" evidence="7">
    <location>
        <begin position="677"/>
        <end position="691"/>
    </location>
</feature>
<feature type="region of interest" description="Disordered" evidence="7">
    <location>
        <begin position="711"/>
        <end position="730"/>
    </location>
</feature>
<dbReference type="InterPro" id="IPR001789">
    <property type="entry name" value="Sig_transdc_resp-reg_receiver"/>
</dbReference>
<dbReference type="PANTHER" id="PTHR43047">
    <property type="entry name" value="TWO-COMPONENT HISTIDINE PROTEIN KINASE"/>
    <property type="match status" value="1"/>
</dbReference>
<dbReference type="Gene3D" id="3.30.565.10">
    <property type="entry name" value="Histidine kinase-like ATPase, C-terminal domain"/>
    <property type="match status" value="1"/>
</dbReference>
<dbReference type="InterPro" id="IPR036097">
    <property type="entry name" value="HisK_dim/P_sf"/>
</dbReference>
<dbReference type="EC" id="2.7.13.3" evidence="2"/>
<dbReference type="PROSITE" id="PS50110">
    <property type="entry name" value="RESPONSE_REGULATORY"/>
    <property type="match status" value="1"/>
</dbReference>
<sequence length="918" mass="102105">MSFIGRSLKNGFSVPLIERKSICLPSVEPGVATQFGENGFVQNLTNHFLSAENNALEKVVQLKKELNIADTESFWSRLMEGVTDICHAQYGFVAKRVLTDDHSSAIEMPTIGDPGSCLLGVAFYYNDGDKQKAMHRDYKYLAWGAPCSYMRHDKVFLIPENMSSFITHNPNALPFPAEGYLGVPLFQDGKCFAHFGLMWTQEGLDNRDASWGFIEMLLHTLEDMIIVRLVKGQGFSKPKAISMPRPHHVIPREAVSATQSLKPYAKSLSHELRTPMQGVVGMLDVMHATVQEQIEGHSNSPVRHVFQTLKDNIETVQDSSKRAVEAADNVVHAYDMNMQIPETPLNEHESPATAATTTSYFDYKPSRLIEGSDIHVHSYKRRRSSPTSWHFGNPTKIRQLTSSTRCDVSPRSGRESTTPSWTSRTLSDDRVPVIFTPTTDETPSDLTTATPSTKFLGDGDTFPTPGLKQCHIRELIPTVVHDALRVGGRPDSAIGQLLDLGERIIVRSRSSNGHTSQKTIEWTVSPDVPETLLVDERDLAKLVSAVFLNAIKFTENGHVSLTGRLSKSRRFVIVNVKDTGDGIPVDFQPELFKPFSREDDSLTRSKEGLGLGLLVAKGLARRVGGDITLIRSQVSGPDKGSEFEIRVPVEPSDSLSRTGTPRNRTPDPSKSIPRPPTAVRSSSPTSPTSAPHIPGDQPRRSSILPNTQTTASLVKDHPQPVEPRRVASAPTMHFRQESYDRNLAQKYPLTFLVAEDNKINRKLLVNMLNKLGYKDVHEAFDGKEAVRIMRDLYGRARRGSGSGDRRRLKVDVILMDLWMPEMDGYQATEKILNMFQNHTLEDRDEPVHPSLVAPVVLAVSADVTDEAIDRATKTGMEGFMTKPYKLMDLQKLIVEFCIKGDGITGPDARSWHATEECQ</sequence>
<protein>
    <recommendedName>
        <fullName evidence="2">histidine kinase</fullName>
        <ecNumber evidence="2">2.7.13.3</ecNumber>
    </recommendedName>
</protein>
<dbReference type="HOGENOM" id="CLU_005360_0_0_1"/>
<keyword evidence="5" id="KW-0418">Kinase</keyword>
<keyword evidence="4" id="KW-0808">Transferase</keyword>
<dbReference type="CDD" id="cd17546">
    <property type="entry name" value="REC_hyHK_CKI1_RcsC-like"/>
    <property type="match status" value="1"/>
</dbReference>
<dbReference type="PROSITE" id="PS50109">
    <property type="entry name" value="HIS_KIN"/>
    <property type="match status" value="1"/>
</dbReference>
<dbReference type="AlphaFoldDB" id="A0A072NVK8"/>
<dbReference type="GeneID" id="25286784"/>
<evidence type="ECO:0000313" key="11">
    <source>
        <dbReference type="Proteomes" id="UP000027920"/>
    </source>
</evidence>
<feature type="region of interest" description="Disordered" evidence="7">
    <location>
        <begin position="632"/>
        <end position="703"/>
    </location>
</feature>
<evidence type="ECO:0000256" key="5">
    <source>
        <dbReference type="ARBA" id="ARBA00022777"/>
    </source>
</evidence>
<dbReference type="SUPFAM" id="SSF47384">
    <property type="entry name" value="Homodimeric domain of signal transducing histidine kinase"/>
    <property type="match status" value="1"/>
</dbReference>
<gene>
    <name evidence="10" type="ORF">A1O9_11888</name>
</gene>
<organism evidence="10 11">
    <name type="scientific">Exophiala aquamarina CBS 119918</name>
    <dbReference type="NCBI Taxonomy" id="1182545"/>
    <lineage>
        <taxon>Eukaryota</taxon>
        <taxon>Fungi</taxon>
        <taxon>Dikarya</taxon>
        <taxon>Ascomycota</taxon>
        <taxon>Pezizomycotina</taxon>
        <taxon>Eurotiomycetes</taxon>
        <taxon>Chaetothyriomycetidae</taxon>
        <taxon>Chaetothyriales</taxon>
        <taxon>Herpotrichiellaceae</taxon>
        <taxon>Exophiala</taxon>
    </lineage>
</organism>
<feature type="compositionally biased region" description="Polar residues" evidence="7">
    <location>
        <begin position="436"/>
        <end position="453"/>
    </location>
</feature>
<dbReference type="PANTHER" id="PTHR43047:SF2">
    <property type="entry name" value="HISTIDINE KINASE M7"/>
    <property type="match status" value="1"/>
</dbReference>
<dbReference type="GO" id="GO:0005886">
    <property type="term" value="C:plasma membrane"/>
    <property type="evidence" value="ECO:0007669"/>
    <property type="project" value="TreeGrafter"/>
</dbReference>
<dbReference type="FunFam" id="1.10.287.130:FF:000100">
    <property type="entry name" value="Sensor histidine kinase/response regulator"/>
    <property type="match status" value="1"/>
</dbReference>
<comment type="caution">
    <text evidence="10">The sequence shown here is derived from an EMBL/GenBank/DDBJ whole genome shotgun (WGS) entry which is preliminary data.</text>
</comment>
<dbReference type="SUPFAM" id="SSF55874">
    <property type="entry name" value="ATPase domain of HSP90 chaperone/DNA topoisomerase II/histidine kinase"/>
    <property type="match status" value="1"/>
</dbReference>
<name>A0A072NVK8_9EURO</name>
<dbReference type="RefSeq" id="XP_013254489.1">
    <property type="nucleotide sequence ID" value="XM_013399035.1"/>
</dbReference>
<dbReference type="EMBL" id="AMGV01000020">
    <property type="protein sequence ID" value="KEF51899.1"/>
    <property type="molecule type" value="Genomic_DNA"/>
</dbReference>
<dbReference type="SUPFAM" id="SSF52172">
    <property type="entry name" value="CheY-like"/>
    <property type="match status" value="1"/>
</dbReference>
<evidence type="ECO:0000256" key="4">
    <source>
        <dbReference type="ARBA" id="ARBA00022679"/>
    </source>
</evidence>
<evidence type="ECO:0000256" key="6">
    <source>
        <dbReference type="PROSITE-ProRule" id="PRU00169"/>
    </source>
</evidence>
<dbReference type="InterPro" id="IPR004358">
    <property type="entry name" value="Sig_transdc_His_kin-like_C"/>
</dbReference>
<dbReference type="OrthoDB" id="60033at2759"/>
<dbReference type="SMART" id="SM00387">
    <property type="entry name" value="HATPase_c"/>
    <property type="match status" value="1"/>
</dbReference>
<evidence type="ECO:0000256" key="3">
    <source>
        <dbReference type="ARBA" id="ARBA00022553"/>
    </source>
</evidence>